<protein>
    <submittedName>
        <fullName evidence="4">Por secretion system C-terminal sorting domain-containing protein</fullName>
    </submittedName>
</protein>
<evidence type="ECO:0000256" key="1">
    <source>
        <dbReference type="SAM" id="SignalP"/>
    </source>
</evidence>
<dbReference type="SUPFAM" id="SSF52266">
    <property type="entry name" value="SGNH hydrolase"/>
    <property type="match status" value="2"/>
</dbReference>
<feature type="domain" description="SGNH hydrolase-type esterase" evidence="2">
    <location>
        <begin position="449"/>
        <end position="635"/>
    </location>
</feature>
<dbReference type="InterPro" id="IPR036514">
    <property type="entry name" value="SGNH_hydro_sf"/>
</dbReference>
<dbReference type="NCBIfam" id="TIGR04183">
    <property type="entry name" value="Por_Secre_tail"/>
    <property type="match status" value="1"/>
</dbReference>
<organism evidence="4 5">
    <name type="scientific">Chitinophaga niabensis</name>
    <dbReference type="NCBI Taxonomy" id="536979"/>
    <lineage>
        <taxon>Bacteria</taxon>
        <taxon>Pseudomonadati</taxon>
        <taxon>Bacteroidota</taxon>
        <taxon>Chitinophagia</taxon>
        <taxon>Chitinophagales</taxon>
        <taxon>Chitinophagaceae</taxon>
        <taxon>Chitinophaga</taxon>
    </lineage>
</organism>
<dbReference type="InterPro" id="IPR013783">
    <property type="entry name" value="Ig-like_fold"/>
</dbReference>
<evidence type="ECO:0000259" key="3">
    <source>
        <dbReference type="Pfam" id="PF18962"/>
    </source>
</evidence>
<dbReference type="RefSeq" id="WP_074238059.1">
    <property type="nucleotide sequence ID" value="NZ_FSRA01000001.1"/>
</dbReference>
<evidence type="ECO:0000259" key="2">
    <source>
        <dbReference type="Pfam" id="PF13472"/>
    </source>
</evidence>
<name>A0A1N6DKJ8_9BACT</name>
<dbReference type="InterPro" id="IPR013830">
    <property type="entry name" value="SGNH_hydro"/>
</dbReference>
<evidence type="ECO:0000313" key="4">
    <source>
        <dbReference type="EMBL" id="SIN71359.1"/>
    </source>
</evidence>
<feature type="signal peptide" evidence="1">
    <location>
        <begin position="1"/>
        <end position="19"/>
    </location>
</feature>
<feature type="chain" id="PRO_5012862200" evidence="1">
    <location>
        <begin position="20"/>
        <end position="744"/>
    </location>
</feature>
<dbReference type="Gene3D" id="3.40.50.1110">
    <property type="entry name" value="SGNH hydrolase"/>
    <property type="match status" value="2"/>
</dbReference>
<sequence length="744" mass="81515">MKRLLLFLFLCCTGATSFAQNCNTPLRIVVLGSSTAWGNGVPVRDSAWTFHYRKHLKATHNTADTVYILAIGGHTTHNIQATGTPDYTVGGITFAVDPNNNITKAISLAPHAIIVNIPSEDEARNFPLTVQVANLLKLKQLAAQNNIPLWVSTTQPRSNLGNAAALRLKQMKDSINLYFGDKAIDFWTTVAQSTGQIEPAYANGDGLHLNSAGQRILFTRVADKNIPQALCTPAPVTPFQLASFTVSRFEDKLRLNWRTNTETNTLRFIIERSTDSLNWSNIGNQNAAGTSAVPRDYEFTDNTVHTSARYYRLNMEDAANVHYYTPGVKGIPDTIYHTPFRLSSFTISLVAGKLKLDWGTLRESNTVSFGIERSTDAQNWINIGNVNASGSSASPLSYSFTDNNPAANQLYYYRLNMLASANRHFFSSNVSGTSPGVPQNCTAPIRVVLLGSSTAWGNGLASRDSAWAFRYQRWLKANHNPADTVINLANGSTNTQTIQPDGTPSYTVSGLTFSVDPNSNISRAVALNADVIIINMPTNDEARNFPMTKSRDNYLALKAFAEQHNIPLWVTTTQPRGNLGVAAGVRLRQFRDTTIKYFGSKAIDFFTGLDSSNNNIKAIYNSGDDVHFNSAGHKILFERVVAEGIPDTLCAGGGAPQGLARTIVYGEDAVEGPALSIFPNPASRIVTIPGVAGREYVLDVFNSQGVRVLSVQRASTNRLDVSEWKTGIYFIIIDNKHRYKLVKI</sequence>
<dbReference type="Pfam" id="PF18962">
    <property type="entry name" value="Por_Secre_tail"/>
    <property type="match status" value="1"/>
</dbReference>
<dbReference type="Pfam" id="PF13472">
    <property type="entry name" value="Lipase_GDSL_2"/>
    <property type="match status" value="1"/>
</dbReference>
<reference evidence="4 5" key="1">
    <citation type="submission" date="2016-11" db="EMBL/GenBank/DDBJ databases">
        <authorList>
            <person name="Jaros S."/>
            <person name="Januszkiewicz K."/>
            <person name="Wedrychowicz H."/>
        </authorList>
    </citation>
    <scope>NUCLEOTIDE SEQUENCE [LARGE SCALE GENOMIC DNA]</scope>
    <source>
        <strain evidence="4 5">DSM 24787</strain>
    </source>
</reference>
<proteinExistence type="predicted"/>
<dbReference type="InterPro" id="IPR051532">
    <property type="entry name" value="Ester_Hydrolysis_Enzymes"/>
</dbReference>
<keyword evidence="1" id="KW-0732">Signal</keyword>
<dbReference type="GO" id="GO:0004622">
    <property type="term" value="F:phosphatidylcholine lysophospholipase activity"/>
    <property type="evidence" value="ECO:0007669"/>
    <property type="project" value="TreeGrafter"/>
</dbReference>
<dbReference type="CDD" id="cd00229">
    <property type="entry name" value="SGNH_hydrolase"/>
    <property type="match status" value="2"/>
</dbReference>
<keyword evidence="5" id="KW-1185">Reference proteome</keyword>
<accession>A0A1N6DKJ8</accession>
<dbReference type="STRING" id="536979.SAMN04488055_0857"/>
<gene>
    <name evidence="4" type="ORF">SAMN04488055_0857</name>
</gene>
<dbReference type="AlphaFoldDB" id="A0A1N6DKJ8"/>
<dbReference type="PANTHER" id="PTHR30383">
    <property type="entry name" value="THIOESTERASE 1/PROTEASE 1/LYSOPHOSPHOLIPASE L1"/>
    <property type="match status" value="1"/>
</dbReference>
<dbReference type="PANTHER" id="PTHR30383:SF5">
    <property type="entry name" value="SGNH HYDROLASE-TYPE ESTERASE DOMAIN-CONTAINING PROTEIN"/>
    <property type="match status" value="1"/>
</dbReference>
<dbReference type="OrthoDB" id="9786188at2"/>
<dbReference type="Gene3D" id="2.60.40.10">
    <property type="entry name" value="Immunoglobulins"/>
    <property type="match status" value="1"/>
</dbReference>
<dbReference type="Proteomes" id="UP000185003">
    <property type="component" value="Unassembled WGS sequence"/>
</dbReference>
<evidence type="ECO:0000313" key="5">
    <source>
        <dbReference type="Proteomes" id="UP000185003"/>
    </source>
</evidence>
<feature type="domain" description="Secretion system C-terminal sorting" evidence="3">
    <location>
        <begin position="677"/>
        <end position="740"/>
    </location>
</feature>
<dbReference type="EMBL" id="FSRA01000001">
    <property type="protein sequence ID" value="SIN71359.1"/>
    <property type="molecule type" value="Genomic_DNA"/>
</dbReference>
<dbReference type="InterPro" id="IPR026444">
    <property type="entry name" value="Secre_tail"/>
</dbReference>